<sequence length="80" mass="8393">MSIANQPVDFIAASLADADSAFVDDFVQNGPIPGGAEGAYRYLLAVALRKKTAPELAAETGVSEAVAGRLLEWLEKGTKE</sequence>
<name>A0A379PIK2_ECTOL</name>
<dbReference type="EMBL" id="UGUV01000003">
    <property type="protein sequence ID" value="SUE72437.1"/>
    <property type="molecule type" value="Genomic_DNA"/>
</dbReference>
<evidence type="ECO:0000313" key="1">
    <source>
        <dbReference type="EMBL" id="SUE72437.1"/>
    </source>
</evidence>
<proteinExistence type="predicted"/>
<dbReference type="Proteomes" id="UP000255303">
    <property type="component" value="Unassembled WGS sequence"/>
</dbReference>
<gene>
    <name evidence="1" type="ORF">NCTC10692_04592</name>
</gene>
<evidence type="ECO:0000313" key="2">
    <source>
        <dbReference type="Proteomes" id="UP000255303"/>
    </source>
</evidence>
<accession>A0A379PIK2</accession>
<dbReference type="AlphaFoldDB" id="A0A379PIK2"/>
<organism evidence="1 2">
    <name type="scientific">Ectopseudomonas oleovorans</name>
    <name type="common">Pseudomonas oleovorans</name>
    <dbReference type="NCBI Taxonomy" id="301"/>
    <lineage>
        <taxon>Bacteria</taxon>
        <taxon>Pseudomonadati</taxon>
        <taxon>Pseudomonadota</taxon>
        <taxon>Gammaproteobacteria</taxon>
        <taxon>Pseudomonadales</taxon>
        <taxon>Pseudomonadaceae</taxon>
        <taxon>Ectopseudomonas</taxon>
    </lineage>
</organism>
<dbReference type="RefSeq" id="WP_074858855.1">
    <property type="nucleotide sequence ID" value="NZ_FNZC01000033.1"/>
</dbReference>
<protein>
    <submittedName>
        <fullName evidence="1">Uncharacterized protein</fullName>
    </submittedName>
</protein>
<reference evidence="1 2" key="1">
    <citation type="submission" date="2018-06" db="EMBL/GenBank/DDBJ databases">
        <authorList>
            <consortium name="Pathogen Informatics"/>
            <person name="Doyle S."/>
        </authorList>
    </citation>
    <scope>NUCLEOTIDE SEQUENCE [LARGE SCALE GENOMIC DNA]</scope>
    <source>
        <strain evidence="1 2">NCTC10692</strain>
    </source>
</reference>